<evidence type="ECO:0000256" key="2">
    <source>
        <dbReference type="ARBA" id="ARBA00023015"/>
    </source>
</evidence>
<dbReference type="EMBL" id="JACBZY010000001">
    <property type="protein sequence ID" value="NYG97957.1"/>
    <property type="molecule type" value="Genomic_DNA"/>
</dbReference>
<proteinExistence type="predicted"/>
<name>A0A852YE47_9MICO</name>
<dbReference type="AlphaFoldDB" id="A0A852YE47"/>
<evidence type="ECO:0000256" key="4">
    <source>
        <dbReference type="ARBA" id="ARBA00023163"/>
    </source>
</evidence>
<gene>
    <name evidence="8" type="ORF">BJ979_000583</name>
</gene>
<organism evidence="8 9">
    <name type="scientific">Schumannella luteola</name>
    <dbReference type="NCBI Taxonomy" id="472059"/>
    <lineage>
        <taxon>Bacteria</taxon>
        <taxon>Bacillati</taxon>
        <taxon>Actinomycetota</taxon>
        <taxon>Actinomycetes</taxon>
        <taxon>Micrococcales</taxon>
        <taxon>Microbacteriaceae</taxon>
        <taxon>Schumannella</taxon>
    </lineage>
</organism>
<dbReference type="PRINTS" id="PR00038">
    <property type="entry name" value="HTHLUXR"/>
</dbReference>
<dbReference type="InterPro" id="IPR058245">
    <property type="entry name" value="NreC/VraR/RcsB-like_REC"/>
</dbReference>
<reference evidence="8 9" key="1">
    <citation type="submission" date="2020-07" db="EMBL/GenBank/DDBJ databases">
        <title>Sequencing the genomes of 1000 actinobacteria strains.</title>
        <authorList>
            <person name="Klenk H.-P."/>
        </authorList>
    </citation>
    <scope>NUCLEOTIDE SEQUENCE [LARGE SCALE GENOMIC DNA]</scope>
    <source>
        <strain evidence="8 9">DSM 23141</strain>
    </source>
</reference>
<dbReference type="GO" id="GO:0003677">
    <property type="term" value="F:DNA binding"/>
    <property type="evidence" value="ECO:0007669"/>
    <property type="project" value="UniProtKB-KW"/>
</dbReference>
<dbReference type="PANTHER" id="PTHR43214">
    <property type="entry name" value="TWO-COMPONENT RESPONSE REGULATOR"/>
    <property type="match status" value="1"/>
</dbReference>
<dbReference type="CDD" id="cd17535">
    <property type="entry name" value="REC_NarL-like"/>
    <property type="match status" value="1"/>
</dbReference>
<evidence type="ECO:0000256" key="5">
    <source>
        <dbReference type="PROSITE-ProRule" id="PRU00169"/>
    </source>
</evidence>
<dbReference type="InterPro" id="IPR000792">
    <property type="entry name" value="Tscrpt_reg_LuxR_C"/>
</dbReference>
<sequence length="226" mass="24561">MASMRVAIADDGTLFREGLVMLLGAAGHEVVAAHDDGDQLLATLGEQQVDIAVLDIRMPPGEEGGLSTATRIRALHPRVGLLLLSHYAESHYLRTMLAIGTEGIGYRLKERIAGVQMLNDTLERILAREIVIEPVLASRLVEIGEHRDVAISGLGERELDVLRLMAEGRANRSIAEELFVSVKAVEKHVASLFVKLGIPADATMHHRRVLAVLTYLQAQKVDGGGR</sequence>
<dbReference type="PANTHER" id="PTHR43214:SF24">
    <property type="entry name" value="TRANSCRIPTIONAL REGULATORY PROTEIN NARL-RELATED"/>
    <property type="match status" value="1"/>
</dbReference>
<dbReference type="InterPro" id="IPR001789">
    <property type="entry name" value="Sig_transdc_resp-reg_receiver"/>
</dbReference>
<evidence type="ECO:0000313" key="8">
    <source>
        <dbReference type="EMBL" id="NYG97957.1"/>
    </source>
</evidence>
<dbReference type="InterPro" id="IPR011006">
    <property type="entry name" value="CheY-like_superfamily"/>
</dbReference>
<evidence type="ECO:0000259" key="6">
    <source>
        <dbReference type="PROSITE" id="PS50043"/>
    </source>
</evidence>
<dbReference type="PROSITE" id="PS50110">
    <property type="entry name" value="RESPONSE_REGULATORY"/>
    <property type="match status" value="1"/>
</dbReference>
<keyword evidence="3 8" id="KW-0238">DNA-binding</keyword>
<evidence type="ECO:0000313" key="9">
    <source>
        <dbReference type="Proteomes" id="UP000553888"/>
    </source>
</evidence>
<feature type="domain" description="HTH luxR-type" evidence="6">
    <location>
        <begin position="147"/>
        <end position="210"/>
    </location>
</feature>
<dbReference type="Pfam" id="PF00196">
    <property type="entry name" value="GerE"/>
    <property type="match status" value="1"/>
</dbReference>
<keyword evidence="9" id="KW-1185">Reference proteome</keyword>
<evidence type="ECO:0000256" key="1">
    <source>
        <dbReference type="ARBA" id="ARBA00022553"/>
    </source>
</evidence>
<dbReference type="InterPro" id="IPR036388">
    <property type="entry name" value="WH-like_DNA-bd_sf"/>
</dbReference>
<feature type="modified residue" description="4-aspartylphosphate" evidence="5">
    <location>
        <position position="55"/>
    </location>
</feature>
<feature type="domain" description="Response regulatory" evidence="7">
    <location>
        <begin position="5"/>
        <end position="125"/>
    </location>
</feature>
<keyword evidence="1 5" id="KW-0597">Phosphoprotein</keyword>
<protein>
    <submittedName>
        <fullName evidence="8">DNA-binding NarL/FixJ family response regulator</fullName>
    </submittedName>
</protein>
<evidence type="ECO:0000259" key="7">
    <source>
        <dbReference type="PROSITE" id="PS50110"/>
    </source>
</evidence>
<comment type="caution">
    <text evidence="8">The sequence shown here is derived from an EMBL/GenBank/DDBJ whole genome shotgun (WGS) entry which is preliminary data.</text>
</comment>
<evidence type="ECO:0000256" key="3">
    <source>
        <dbReference type="ARBA" id="ARBA00023125"/>
    </source>
</evidence>
<dbReference type="Gene3D" id="1.10.10.10">
    <property type="entry name" value="Winged helix-like DNA-binding domain superfamily/Winged helix DNA-binding domain"/>
    <property type="match status" value="1"/>
</dbReference>
<dbReference type="GO" id="GO:0006355">
    <property type="term" value="P:regulation of DNA-templated transcription"/>
    <property type="evidence" value="ECO:0007669"/>
    <property type="project" value="InterPro"/>
</dbReference>
<dbReference type="Pfam" id="PF00072">
    <property type="entry name" value="Response_reg"/>
    <property type="match status" value="1"/>
</dbReference>
<dbReference type="InterPro" id="IPR039420">
    <property type="entry name" value="WalR-like"/>
</dbReference>
<dbReference type="CDD" id="cd06170">
    <property type="entry name" value="LuxR_C_like"/>
    <property type="match status" value="1"/>
</dbReference>
<dbReference type="GO" id="GO:0000160">
    <property type="term" value="P:phosphorelay signal transduction system"/>
    <property type="evidence" value="ECO:0007669"/>
    <property type="project" value="InterPro"/>
</dbReference>
<dbReference type="SMART" id="SM00448">
    <property type="entry name" value="REC"/>
    <property type="match status" value="1"/>
</dbReference>
<dbReference type="Gene3D" id="3.40.50.2300">
    <property type="match status" value="1"/>
</dbReference>
<dbReference type="PROSITE" id="PS50043">
    <property type="entry name" value="HTH_LUXR_2"/>
    <property type="match status" value="1"/>
</dbReference>
<dbReference type="SMART" id="SM00421">
    <property type="entry name" value="HTH_LUXR"/>
    <property type="match status" value="1"/>
</dbReference>
<keyword evidence="2" id="KW-0805">Transcription regulation</keyword>
<keyword evidence="4" id="KW-0804">Transcription</keyword>
<accession>A0A852YE47</accession>
<dbReference type="Proteomes" id="UP000553888">
    <property type="component" value="Unassembled WGS sequence"/>
</dbReference>
<dbReference type="SUPFAM" id="SSF52172">
    <property type="entry name" value="CheY-like"/>
    <property type="match status" value="1"/>
</dbReference>